<proteinExistence type="predicted"/>
<dbReference type="Proteomes" id="UP001632037">
    <property type="component" value="Unassembled WGS sequence"/>
</dbReference>
<accession>A0ABD3FVH9</accession>
<dbReference type="AlphaFoldDB" id="A0ABD3FVH9"/>
<keyword evidence="2" id="KW-1185">Reference proteome</keyword>
<name>A0ABD3FVH9_9STRA</name>
<evidence type="ECO:0000313" key="2">
    <source>
        <dbReference type="Proteomes" id="UP001632037"/>
    </source>
</evidence>
<dbReference type="PANTHER" id="PTHR35796:SF3">
    <property type="entry name" value="BHLH DOMAIN-CONTAINING PROTEIN"/>
    <property type="match status" value="1"/>
</dbReference>
<comment type="caution">
    <text evidence="1">The sequence shown here is derived from an EMBL/GenBank/DDBJ whole genome shotgun (WGS) entry which is preliminary data.</text>
</comment>
<dbReference type="EMBL" id="JBIMZQ010000006">
    <property type="protein sequence ID" value="KAL3670923.1"/>
    <property type="molecule type" value="Genomic_DNA"/>
</dbReference>
<organism evidence="1 2">
    <name type="scientific">Phytophthora oleae</name>
    <dbReference type="NCBI Taxonomy" id="2107226"/>
    <lineage>
        <taxon>Eukaryota</taxon>
        <taxon>Sar</taxon>
        <taxon>Stramenopiles</taxon>
        <taxon>Oomycota</taxon>
        <taxon>Peronosporomycetes</taxon>
        <taxon>Peronosporales</taxon>
        <taxon>Peronosporaceae</taxon>
        <taxon>Phytophthora</taxon>
    </lineage>
</organism>
<gene>
    <name evidence="1" type="ORF">V7S43_004108</name>
</gene>
<evidence type="ECO:0000313" key="1">
    <source>
        <dbReference type="EMBL" id="KAL3670923.1"/>
    </source>
</evidence>
<protein>
    <submittedName>
        <fullName evidence="1">Uncharacterized protein</fullName>
    </submittedName>
</protein>
<dbReference type="PANTHER" id="PTHR35796">
    <property type="entry name" value="HYPOTHETICAL CYTOSOLIC PROTEIN"/>
    <property type="match status" value="1"/>
</dbReference>
<reference evidence="1 2" key="1">
    <citation type="submission" date="2024-09" db="EMBL/GenBank/DDBJ databases">
        <title>Genome sequencing and assembly of Phytophthora oleae, isolate VK10A, causative agent of rot of olive drupes.</title>
        <authorList>
            <person name="Conti Taguali S."/>
            <person name="Riolo M."/>
            <person name="La Spada F."/>
            <person name="Cacciola S.O."/>
            <person name="Dionisio G."/>
        </authorList>
    </citation>
    <scope>NUCLEOTIDE SEQUENCE [LARGE SCALE GENOMIC DNA]</scope>
    <source>
        <strain evidence="1 2">VK10A</strain>
    </source>
</reference>
<sequence length="414" mass="46964">MLNDDIILADLTALLEDYEAPLELWEAGTTSDLLLDGDQLLAETDALLNVAIDSPKPTDFEQIKTARAAKRRLKYRNKLKSERQTLAVQEISLSKTVEELQRARKRAKALGGNILATSTWKAIAIRQKEGRMVAEEQRRRLQLAVENREKVIEEIGKVIQERLCESKGTLGIEAEKPGNAQLDADDAVLFEDFLHDLDVTYPRTDKIFRACGAEENPTTSYRLGPERKRDGDVEYIDNLDVLLIPFTFEQTCTTMWESMVHLYRRKDWDHYDVADPENTVAVKAHVQVSSESGETANMLVHYVVRRYVEDERMVMVWRALSEGKGRYTGIHSDETGWCVVRPNDSDEPLMRTVMQTFVRFIPLDTTKASDTAVNGFQFTKLVVTSVEEDGAEVARMMDSLLLEDSVDKGNENNA</sequence>